<keyword evidence="7" id="KW-0325">Glycoprotein</keyword>
<keyword evidence="4" id="KW-0732">Signal</keyword>
<dbReference type="Proteomes" id="UP001497525">
    <property type="component" value="Unassembled WGS sequence"/>
</dbReference>
<keyword evidence="3" id="KW-0285">Flavoprotein</keyword>
<dbReference type="PANTHER" id="PTHR15944:SF0">
    <property type="entry name" value="PRENYLCYSTEINE LYASE DOMAIN-CONTAINING PROTEIN"/>
    <property type="match status" value="1"/>
</dbReference>
<dbReference type="PANTHER" id="PTHR15944">
    <property type="entry name" value="FARNESYLCYSTEINE LYASE"/>
    <property type="match status" value="1"/>
</dbReference>
<keyword evidence="6" id="KW-0560">Oxidoreductase</keyword>
<comment type="similarity">
    <text evidence="2">Belongs to the prenylcysteine oxidase family.</text>
</comment>
<dbReference type="GO" id="GO:0030327">
    <property type="term" value="P:prenylated protein catabolic process"/>
    <property type="evidence" value="ECO:0007669"/>
    <property type="project" value="TreeGrafter"/>
</dbReference>
<dbReference type="AlphaFoldDB" id="A0AAV2TEE7"/>
<dbReference type="GO" id="GO:0001735">
    <property type="term" value="F:prenylcysteine oxidase activity"/>
    <property type="evidence" value="ECO:0007669"/>
    <property type="project" value="InterPro"/>
</dbReference>
<dbReference type="Pfam" id="PF13450">
    <property type="entry name" value="NAD_binding_8"/>
    <property type="match status" value="1"/>
</dbReference>
<dbReference type="Gene3D" id="3.50.50.60">
    <property type="entry name" value="FAD/NAD(P)-binding domain"/>
    <property type="match status" value="1"/>
</dbReference>
<evidence type="ECO:0000313" key="10">
    <source>
        <dbReference type="Proteomes" id="UP001497525"/>
    </source>
</evidence>
<evidence type="ECO:0000256" key="2">
    <source>
        <dbReference type="ARBA" id="ARBA00009967"/>
    </source>
</evidence>
<feature type="domain" description="Prenylcysteine lyase" evidence="8">
    <location>
        <begin position="116"/>
        <end position="474"/>
    </location>
</feature>
<proteinExistence type="inferred from homology"/>
<dbReference type="EMBL" id="CAXLJL010000267">
    <property type="protein sequence ID" value="CAL5135504.1"/>
    <property type="molecule type" value="Genomic_DNA"/>
</dbReference>
<evidence type="ECO:0000256" key="4">
    <source>
        <dbReference type="ARBA" id="ARBA00022729"/>
    </source>
</evidence>
<organism evidence="9 10">
    <name type="scientific">Calicophoron daubneyi</name>
    <name type="common">Rumen fluke</name>
    <name type="synonym">Paramphistomum daubneyi</name>
    <dbReference type="NCBI Taxonomy" id="300641"/>
    <lineage>
        <taxon>Eukaryota</taxon>
        <taxon>Metazoa</taxon>
        <taxon>Spiralia</taxon>
        <taxon>Lophotrochozoa</taxon>
        <taxon>Platyhelminthes</taxon>
        <taxon>Trematoda</taxon>
        <taxon>Digenea</taxon>
        <taxon>Plagiorchiida</taxon>
        <taxon>Pronocephalata</taxon>
        <taxon>Paramphistomoidea</taxon>
        <taxon>Paramphistomidae</taxon>
        <taxon>Calicophoron</taxon>
    </lineage>
</organism>
<comment type="cofactor">
    <cofactor evidence="1">
        <name>FAD</name>
        <dbReference type="ChEBI" id="CHEBI:57692"/>
    </cofactor>
</comment>
<protein>
    <recommendedName>
        <fullName evidence="8">Prenylcysteine lyase domain-containing protein</fullName>
    </recommendedName>
</protein>
<dbReference type="InterPro" id="IPR017046">
    <property type="entry name" value="Prenylcysteine_Oxase1"/>
</dbReference>
<evidence type="ECO:0000256" key="7">
    <source>
        <dbReference type="ARBA" id="ARBA00023180"/>
    </source>
</evidence>
<evidence type="ECO:0000256" key="6">
    <source>
        <dbReference type="ARBA" id="ARBA00023002"/>
    </source>
</evidence>
<name>A0AAV2TEE7_CALDB</name>
<comment type="caution">
    <text evidence="9">The sequence shown here is derived from an EMBL/GenBank/DDBJ whole genome shotgun (WGS) entry which is preliminary data.</text>
</comment>
<keyword evidence="5" id="KW-0274">FAD</keyword>
<dbReference type="GO" id="GO:0030328">
    <property type="term" value="P:prenylcysteine catabolic process"/>
    <property type="evidence" value="ECO:0007669"/>
    <property type="project" value="InterPro"/>
</dbReference>
<evidence type="ECO:0000256" key="1">
    <source>
        <dbReference type="ARBA" id="ARBA00001974"/>
    </source>
</evidence>
<gene>
    <name evidence="9" type="ORF">CDAUBV1_LOCUS9642</name>
</gene>
<dbReference type="Pfam" id="PF07156">
    <property type="entry name" value="Prenylcys_lyase"/>
    <property type="match status" value="1"/>
</dbReference>
<accession>A0AAV2TEE7</accession>
<dbReference type="InterPro" id="IPR010795">
    <property type="entry name" value="Prenylcys_lyase"/>
</dbReference>
<reference evidence="9" key="1">
    <citation type="submission" date="2024-06" db="EMBL/GenBank/DDBJ databases">
        <authorList>
            <person name="Liu X."/>
            <person name="Lenzi L."/>
            <person name="Haldenby T S."/>
            <person name="Uol C."/>
        </authorList>
    </citation>
    <scope>NUCLEOTIDE SEQUENCE</scope>
</reference>
<dbReference type="SUPFAM" id="SSF51905">
    <property type="entry name" value="FAD/NAD(P)-binding domain"/>
    <property type="match status" value="1"/>
</dbReference>
<sequence length="501" mass="55642">MPEDSPFRVAVVGGGMGGATAAYYLRQFFGPQVSITLFEQSGRIGGRIRAVDFGGRKCETGASIFHSCNQYMKKFSEKFDLPLRDVSKGDNREVFYGGHEKVAFSTLGGPPMFVKMRYFWHFGFDAIRGYRYTRSMMRDFTKIYKLQDDGFCFSTPAQLLAALRPEFVEMTTQTFDDWLTKRVKVGTVFKEELAYPLVCNNFCQNLDVHGFVGFITLSTMLPKLYMVTGGNEQVPSNLVRHALADNPADGPKKPVRAKVTTISRVPSSGGFKVEYMADESSQKYQETFDYVVLAAPMHQDSEIRTDGTITLPRNQYQPVDHGFFVGSLKCSAFGITKCPFAFRQLIGIIPTQSGYLKDPGCLFRTFMSFPTKPGSTSRLWTTFSVPSRVADPIKSFTEKYFERLEYSADGKPSALCFRWLAYPVYKPVANPAKDLGSFVIAPGLFYVNAIEQAASCMEMAAIGGRNAALLVAAARQSSLGQAKTVHVDTIPTHSSGSRTSK</sequence>
<dbReference type="InterPro" id="IPR036188">
    <property type="entry name" value="FAD/NAD-bd_sf"/>
</dbReference>
<evidence type="ECO:0000256" key="3">
    <source>
        <dbReference type="ARBA" id="ARBA00022630"/>
    </source>
</evidence>
<evidence type="ECO:0000259" key="8">
    <source>
        <dbReference type="Pfam" id="PF07156"/>
    </source>
</evidence>
<evidence type="ECO:0000256" key="5">
    <source>
        <dbReference type="ARBA" id="ARBA00022827"/>
    </source>
</evidence>
<evidence type="ECO:0000313" key="9">
    <source>
        <dbReference type="EMBL" id="CAL5135504.1"/>
    </source>
</evidence>